<dbReference type="InterPro" id="IPR011006">
    <property type="entry name" value="CheY-like_superfamily"/>
</dbReference>
<dbReference type="PANTHER" id="PTHR48111">
    <property type="entry name" value="REGULATOR OF RPOS"/>
    <property type="match status" value="1"/>
</dbReference>
<dbReference type="InterPro" id="IPR016032">
    <property type="entry name" value="Sig_transdc_resp-reg_C-effctor"/>
</dbReference>
<dbReference type="PANTHER" id="PTHR48111:SF47">
    <property type="entry name" value="TRANSCRIPTIONAL REGULATORY PROTEIN RSTA"/>
    <property type="match status" value="1"/>
</dbReference>
<dbReference type="SUPFAM" id="SSF52172">
    <property type="entry name" value="CheY-like"/>
    <property type="match status" value="1"/>
</dbReference>
<dbReference type="Gene3D" id="1.10.10.10">
    <property type="entry name" value="Winged helix-like DNA-binding domain superfamily/Winged helix DNA-binding domain"/>
    <property type="match status" value="1"/>
</dbReference>
<keyword evidence="7" id="KW-1185">Reference proteome</keyword>
<dbReference type="SMART" id="SM00448">
    <property type="entry name" value="REC"/>
    <property type="match status" value="1"/>
</dbReference>
<dbReference type="Proteomes" id="UP001273505">
    <property type="component" value="Unassembled WGS sequence"/>
</dbReference>
<dbReference type="InterPro" id="IPR036388">
    <property type="entry name" value="WH-like_DNA-bd_sf"/>
</dbReference>
<dbReference type="Gene3D" id="6.10.250.690">
    <property type="match status" value="1"/>
</dbReference>
<dbReference type="EMBL" id="JAXAFO010000007">
    <property type="protein sequence ID" value="MDX6848922.1"/>
    <property type="molecule type" value="Genomic_DNA"/>
</dbReference>
<dbReference type="RefSeq" id="WP_302723810.1">
    <property type="nucleotide sequence ID" value="NZ_JAULRU010000705.1"/>
</dbReference>
<feature type="modified residue" description="4-aspartylphosphate" evidence="2">
    <location>
        <position position="58"/>
    </location>
</feature>
<dbReference type="InterPro" id="IPR001789">
    <property type="entry name" value="Sig_transdc_resp-reg_receiver"/>
</dbReference>
<dbReference type="SUPFAM" id="SSF46894">
    <property type="entry name" value="C-terminal effector domain of the bipartite response regulators"/>
    <property type="match status" value="1"/>
</dbReference>
<feature type="DNA-binding region" description="OmpR/PhoB-type" evidence="3">
    <location>
        <begin position="132"/>
        <end position="231"/>
    </location>
</feature>
<protein>
    <submittedName>
        <fullName evidence="6">Response regulator</fullName>
    </submittedName>
</protein>
<dbReference type="InterPro" id="IPR039420">
    <property type="entry name" value="WalR-like"/>
</dbReference>
<feature type="domain" description="Response regulatory" evidence="4">
    <location>
        <begin position="9"/>
        <end position="122"/>
    </location>
</feature>
<keyword evidence="1 3" id="KW-0238">DNA-binding</keyword>
<evidence type="ECO:0000313" key="6">
    <source>
        <dbReference type="EMBL" id="MDX6848922.1"/>
    </source>
</evidence>
<dbReference type="Pfam" id="PF00072">
    <property type="entry name" value="Response_reg"/>
    <property type="match status" value="1"/>
</dbReference>
<evidence type="ECO:0000259" key="5">
    <source>
        <dbReference type="PROSITE" id="PS51755"/>
    </source>
</evidence>
<feature type="domain" description="OmpR/PhoB-type" evidence="5">
    <location>
        <begin position="132"/>
        <end position="231"/>
    </location>
</feature>
<organism evidence="6 7">
    <name type="scientific">Gilvimarinus gilvus</name>
    <dbReference type="NCBI Taxonomy" id="3058038"/>
    <lineage>
        <taxon>Bacteria</taxon>
        <taxon>Pseudomonadati</taxon>
        <taxon>Pseudomonadota</taxon>
        <taxon>Gammaproteobacteria</taxon>
        <taxon>Cellvibrionales</taxon>
        <taxon>Cellvibrionaceae</taxon>
        <taxon>Gilvimarinus</taxon>
    </lineage>
</organism>
<evidence type="ECO:0000313" key="7">
    <source>
        <dbReference type="Proteomes" id="UP001273505"/>
    </source>
</evidence>
<dbReference type="PROSITE" id="PS51755">
    <property type="entry name" value="OMPR_PHOB"/>
    <property type="match status" value="1"/>
</dbReference>
<evidence type="ECO:0000259" key="4">
    <source>
        <dbReference type="PROSITE" id="PS50110"/>
    </source>
</evidence>
<dbReference type="Gene3D" id="3.40.50.2300">
    <property type="match status" value="1"/>
</dbReference>
<evidence type="ECO:0000256" key="2">
    <source>
        <dbReference type="PROSITE-ProRule" id="PRU00169"/>
    </source>
</evidence>
<dbReference type="CDD" id="cd00383">
    <property type="entry name" value="trans_reg_C"/>
    <property type="match status" value="1"/>
</dbReference>
<evidence type="ECO:0000256" key="1">
    <source>
        <dbReference type="ARBA" id="ARBA00023125"/>
    </source>
</evidence>
<keyword evidence="2" id="KW-0597">Phosphoprotein</keyword>
<gene>
    <name evidence="6" type="ORF">SCD92_06085</name>
</gene>
<name>A0ABU4RVM3_9GAMM</name>
<proteinExistence type="predicted"/>
<evidence type="ECO:0000256" key="3">
    <source>
        <dbReference type="PROSITE-ProRule" id="PRU01091"/>
    </source>
</evidence>
<dbReference type="Pfam" id="PF00486">
    <property type="entry name" value="Trans_reg_C"/>
    <property type="match status" value="1"/>
</dbReference>
<comment type="caution">
    <text evidence="6">The sequence shown here is derived from an EMBL/GenBank/DDBJ whole genome shotgun (WGS) entry which is preliminary data.</text>
</comment>
<dbReference type="SMART" id="SM00862">
    <property type="entry name" value="Trans_reg_C"/>
    <property type="match status" value="1"/>
</dbReference>
<reference evidence="6 7" key="1">
    <citation type="submission" date="2023-11" db="EMBL/GenBank/DDBJ databases">
        <title>Gilvimarinus fulvus sp. nov., isolated from the surface of Kelp.</title>
        <authorList>
            <person name="Sun Y.Y."/>
            <person name="Gong Y."/>
            <person name="Du Z.J."/>
        </authorList>
    </citation>
    <scope>NUCLEOTIDE SEQUENCE [LARGE SCALE GENOMIC DNA]</scope>
    <source>
        <strain evidence="6 7">SDUM040013</strain>
    </source>
</reference>
<accession>A0ABU4RVM3</accession>
<sequence length="235" mass="26463">MSKEKQLQHILVVEDDTSLADWICDYLTQNGFEVSQANRGDTAIELVQSDKPDLLLLDLMLPIQNGFQVCKEIRPVYKNPILMMTASSEEADEVLGLELGADDYINKPVKPRILLARIKALLRRLDDSTASGHILTFGTLKLDARSKNVFIDGKTIALSSNEFEVLWLLALEAGNVISREGLLNQLRGIEYDGFDRSIDVRISRIRKKLQDDSSEPRKIKTIRGKGYLFAADAWD</sequence>
<dbReference type="PROSITE" id="PS50110">
    <property type="entry name" value="RESPONSE_REGULATORY"/>
    <property type="match status" value="1"/>
</dbReference>
<dbReference type="InterPro" id="IPR001867">
    <property type="entry name" value="OmpR/PhoB-type_DNA-bd"/>
</dbReference>